<feature type="chain" id="PRO_5012589801" evidence="1">
    <location>
        <begin position="27"/>
        <end position="404"/>
    </location>
</feature>
<dbReference type="Pfam" id="PF17170">
    <property type="entry name" value="DUF5128"/>
    <property type="match status" value="1"/>
</dbReference>
<name>A0A1M4SDH2_9BACT</name>
<gene>
    <name evidence="2" type="ORF">SAMN05443144_1016</name>
</gene>
<evidence type="ECO:0000313" key="2">
    <source>
        <dbReference type="EMBL" id="SHE30283.1"/>
    </source>
</evidence>
<dbReference type="Gene3D" id="2.120.10.30">
    <property type="entry name" value="TolB, C-terminal domain"/>
    <property type="match status" value="1"/>
</dbReference>
<dbReference type="RefSeq" id="WP_073058777.1">
    <property type="nucleotide sequence ID" value="NZ_FQUS01000001.1"/>
</dbReference>
<dbReference type="EMBL" id="FQUS01000001">
    <property type="protein sequence ID" value="SHE30283.1"/>
    <property type="molecule type" value="Genomic_DNA"/>
</dbReference>
<dbReference type="STRING" id="1194090.SAMN05443144_1016"/>
<dbReference type="SUPFAM" id="SSF101898">
    <property type="entry name" value="NHL repeat"/>
    <property type="match status" value="1"/>
</dbReference>
<proteinExistence type="predicted"/>
<accession>A0A1M4SDH2</accession>
<dbReference type="OrthoDB" id="9799230at2"/>
<keyword evidence="3" id="KW-1185">Reference proteome</keyword>
<protein>
    <submittedName>
        <fullName evidence="2">6-bladed beta-propeller protein</fullName>
    </submittedName>
</protein>
<dbReference type="AlphaFoldDB" id="A0A1M4SDH2"/>
<dbReference type="Proteomes" id="UP000184041">
    <property type="component" value="Unassembled WGS sequence"/>
</dbReference>
<keyword evidence="1" id="KW-0732">Signal</keyword>
<dbReference type="PROSITE" id="PS51257">
    <property type="entry name" value="PROKAR_LIPOPROTEIN"/>
    <property type="match status" value="1"/>
</dbReference>
<dbReference type="InterPro" id="IPR011042">
    <property type="entry name" value="6-blade_b-propeller_TolB-like"/>
</dbReference>
<organism evidence="2 3">
    <name type="scientific">Fodinibius roseus</name>
    <dbReference type="NCBI Taxonomy" id="1194090"/>
    <lineage>
        <taxon>Bacteria</taxon>
        <taxon>Pseudomonadati</taxon>
        <taxon>Balneolota</taxon>
        <taxon>Balneolia</taxon>
        <taxon>Balneolales</taxon>
        <taxon>Balneolaceae</taxon>
        <taxon>Fodinibius</taxon>
    </lineage>
</organism>
<evidence type="ECO:0000256" key="1">
    <source>
        <dbReference type="SAM" id="SignalP"/>
    </source>
</evidence>
<feature type="signal peptide" evidence="1">
    <location>
        <begin position="1"/>
        <end position="26"/>
    </location>
</feature>
<evidence type="ECO:0000313" key="3">
    <source>
        <dbReference type="Proteomes" id="UP000184041"/>
    </source>
</evidence>
<reference evidence="2 3" key="1">
    <citation type="submission" date="2016-11" db="EMBL/GenBank/DDBJ databases">
        <authorList>
            <person name="Jaros S."/>
            <person name="Januszkiewicz K."/>
            <person name="Wedrychowicz H."/>
        </authorList>
    </citation>
    <scope>NUCLEOTIDE SEQUENCE [LARGE SCALE GENOMIC DNA]</scope>
    <source>
        <strain evidence="2 3">DSM 21986</strain>
    </source>
</reference>
<sequence>MIHKLKKIQFRILPILFLLFLCACSAGEENTVPAEVSELENMTTIPADIQPTHDITIQKEKVFGDFERNTGAMGGIRDIAVDDSGRVFISDTQQKTIHMFSPDGQFIQNIGRSGSGPGEFRHIFPMKIQGDKLFAFDPTFYRLNFYSLESLTFDHVEELFFQDWSDIENIKKASPVKFYDWSNNNLLIGFDQVRGDNIYYYVVNNSGHRTEIISGPILVQKDEKQMEIDIVYLNGMEGSYEFPFGRESLIAVSEDRHIFTAWTEHFLIKEYNPEGTYLRAWYYPYKNLPLTQNELDSYAASRGDFEPIIQEAYTKNELPATRPALKDIRIDDQNRLWVSTVVKDLSVTEWWILEMDGTLLGRFTWPKQKQIEAIKNSCLYTKETDRETGIQEVVRYRVKMKKQY</sequence>